<accession>A0A7K4J6N7</accession>
<dbReference type="FunFam" id="1.20.58.60:FF:000033">
    <property type="entry name" value="Spectrin beta chain"/>
    <property type="match status" value="1"/>
</dbReference>
<dbReference type="AlphaFoldDB" id="A0A7K4J6N7"/>
<dbReference type="Pfam" id="PF00435">
    <property type="entry name" value="Spectrin"/>
    <property type="match status" value="8"/>
</dbReference>
<evidence type="ECO:0000313" key="4">
    <source>
        <dbReference type="EMBL" id="NWH60961.1"/>
    </source>
</evidence>
<sequence length="845" mass="95146">QVQLASTECGKHLLEAEELLQTHWLLEKDMALQADKTRDISTAALRFADTEGYRPCDPKIIRDRVRHLELCRQDLQALATRRRALLEQSRSHWMCLWELDEAEGWIKEQEQLHSSLDLGKDLPGVLLLQRRHAAFEAEMRTRGEELQKVLVASEGLATVGPVATQLKERAAAVRALWAQLEDLMAFRRRGLREAEGFFQFQAEVAELMEMLRDVRRRAASEELGQDESCTRALLRQHQELLEELVATKEQLHGLAQQAEGFPPELRASPETQSQLEALRQLHAEATALAERRGHQLQDALDLYTVFGESDACHLWMGSKETWLGQLEVPQALEDLDVVQHRLDGLEQEMVTVAAQITAVNTAADGLVASRHPRSPQVRQCQEQLNERWARFRALVGERGRAVGLALRLLNYRLESEETRQWLRGKARAVEATAELGRDLAGVLATQRKLYGIERELVVAQDRLATLHSQADQLAKERPEVAGEVAERLAAAVAAWDELQVALQDQAASLGEAGQLRRFLQDLDDFQAWLFGAQKAVAATDEVPASLAEAEELLQRHEATSRDVEEHSDAFTALVEAGQRVVGEQTDPQYEGLRQRLQGVEVGWAALGKMAEARHRFLIQCRGFQEFLRDAKQAEILLTNQEYTLAHLDLPTTLEASAAALRRFQDFCAGVKSSAEKVPEVVAAGNKLVAEGNIFAEKITEKCQALQERHGAIAAKVEEVAGLLQDNHELQTFLQNCRELDAWVEEKMLTAVDASYGEARGLHSKWQKHQAFMAELAANRGWLEKVEKEGKELASRKLQYSEVVARQLAKLQERWDGLRRAAEDKGRQLFEANRSTLYARSYGELE</sequence>
<keyword evidence="1" id="KW-0677">Repeat</keyword>
<dbReference type="OrthoDB" id="5865767at2759"/>
<gene>
    <name evidence="4" type="primary">Sptb_1</name>
    <name evidence="4" type="ORF">GEOCAL_R03100</name>
</gene>
<dbReference type="InterPro" id="IPR018159">
    <property type="entry name" value="Spectrin/alpha-actinin"/>
</dbReference>
<feature type="non-terminal residue" evidence="4">
    <location>
        <position position="1"/>
    </location>
</feature>
<dbReference type="Gene3D" id="1.20.58.60">
    <property type="match status" value="6"/>
</dbReference>
<dbReference type="CDD" id="cd00176">
    <property type="entry name" value="SPEC"/>
    <property type="match status" value="3"/>
</dbReference>
<dbReference type="SUPFAM" id="SSF46966">
    <property type="entry name" value="Spectrin repeat"/>
    <property type="match status" value="7"/>
</dbReference>
<dbReference type="Proteomes" id="UP000531151">
    <property type="component" value="Unassembled WGS sequence"/>
</dbReference>
<dbReference type="EMBL" id="VWPV01014739">
    <property type="protein sequence ID" value="NWH60961.1"/>
    <property type="molecule type" value="Genomic_DNA"/>
</dbReference>
<name>A0A7K4J6N7_GEOCA</name>
<feature type="non-terminal residue" evidence="4">
    <location>
        <position position="845"/>
    </location>
</feature>
<organism evidence="4 5">
    <name type="scientific">Geococcyx californianus</name>
    <name type="common">Greater roadrunner</name>
    <name type="synonym">Saurothera californiana</name>
    <dbReference type="NCBI Taxonomy" id="8947"/>
    <lineage>
        <taxon>Eukaryota</taxon>
        <taxon>Metazoa</taxon>
        <taxon>Chordata</taxon>
        <taxon>Craniata</taxon>
        <taxon>Vertebrata</taxon>
        <taxon>Euteleostomi</taxon>
        <taxon>Archelosauria</taxon>
        <taxon>Archosauria</taxon>
        <taxon>Dinosauria</taxon>
        <taxon>Saurischia</taxon>
        <taxon>Theropoda</taxon>
        <taxon>Coelurosauria</taxon>
        <taxon>Aves</taxon>
        <taxon>Neognathae</taxon>
        <taxon>Neoaves</taxon>
        <taxon>Otidimorphae</taxon>
        <taxon>Cuculiformes</taxon>
        <taxon>Neomorphidae</taxon>
        <taxon>Geococcyx</taxon>
    </lineage>
</organism>
<keyword evidence="3" id="KW-0175">Coiled coil</keyword>
<evidence type="ECO:0000313" key="5">
    <source>
        <dbReference type="Proteomes" id="UP000531151"/>
    </source>
</evidence>
<dbReference type="PANTHER" id="PTHR11915">
    <property type="entry name" value="SPECTRIN/FILAMIN RELATED CYTOSKELETAL PROTEIN"/>
    <property type="match status" value="1"/>
</dbReference>
<dbReference type="GO" id="GO:0003779">
    <property type="term" value="F:actin binding"/>
    <property type="evidence" value="ECO:0007669"/>
    <property type="project" value="UniProtKB-KW"/>
</dbReference>
<proteinExistence type="predicted"/>
<keyword evidence="5" id="KW-1185">Reference proteome</keyword>
<protein>
    <submittedName>
        <fullName evidence="4">SPTB1 protein</fullName>
    </submittedName>
</protein>
<dbReference type="InterPro" id="IPR002017">
    <property type="entry name" value="Spectrin_repeat"/>
</dbReference>
<feature type="coiled-coil region" evidence="3">
    <location>
        <begin position="230"/>
        <end position="257"/>
    </location>
</feature>
<dbReference type="SMART" id="SM00150">
    <property type="entry name" value="SPEC"/>
    <property type="match status" value="8"/>
</dbReference>
<evidence type="ECO:0000256" key="3">
    <source>
        <dbReference type="SAM" id="Coils"/>
    </source>
</evidence>
<reference evidence="4 5" key="1">
    <citation type="submission" date="2019-09" db="EMBL/GenBank/DDBJ databases">
        <title>Bird 10,000 Genomes (B10K) Project - Family phase.</title>
        <authorList>
            <person name="Zhang G."/>
        </authorList>
    </citation>
    <scope>NUCLEOTIDE SEQUENCE [LARGE SCALE GENOMIC DNA]</scope>
    <source>
        <strain evidence="4">B10K-CU-031-07</strain>
        <tissue evidence="4">Muscle</tissue>
    </source>
</reference>
<evidence type="ECO:0000256" key="1">
    <source>
        <dbReference type="ARBA" id="ARBA00022737"/>
    </source>
</evidence>
<evidence type="ECO:0000256" key="2">
    <source>
        <dbReference type="ARBA" id="ARBA00023203"/>
    </source>
</evidence>
<comment type="caution">
    <text evidence="4">The sequence shown here is derived from an EMBL/GenBank/DDBJ whole genome shotgun (WGS) entry which is preliminary data.</text>
</comment>
<keyword evidence="2" id="KW-0009">Actin-binding</keyword>